<feature type="transmembrane region" description="Helical" evidence="1">
    <location>
        <begin position="301"/>
        <end position="322"/>
    </location>
</feature>
<reference evidence="3" key="1">
    <citation type="journal article" date="2019" name="Int. J. Syst. Evol. Microbiol.">
        <title>The Global Catalogue of Microorganisms (GCM) 10K type strain sequencing project: providing services to taxonomists for standard genome sequencing and annotation.</title>
        <authorList>
            <consortium name="The Broad Institute Genomics Platform"/>
            <consortium name="The Broad Institute Genome Sequencing Center for Infectious Disease"/>
            <person name="Wu L."/>
            <person name="Ma J."/>
        </authorList>
    </citation>
    <scope>NUCLEOTIDE SEQUENCE [LARGE SCALE GENOMIC DNA]</scope>
    <source>
        <strain evidence="3">JCM 15481</strain>
    </source>
</reference>
<evidence type="ECO:0000313" key="2">
    <source>
        <dbReference type="EMBL" id="GAA2131676.1"/>
    </source>
</evidence>
<name>A0ABP5KK52_9ACTN</name>
<feature type="transmembrane region" description="Helical" evidence="1">
    <location>
        <begin position="199"/>
        <end position="222"/>
    </location>
</feature>
<gene>
    <name evidence="2" type="ORF">GCM10009802_39940</name>
</gene>
<evidence type="ECO:0000256" key="1">
    <source>
        <dbReference type="SAM" id="Phobius"/>
    </source>
</evidence>
<protein>
    <recommendedName>
        <fullName evidence="4">Integral membrane protein</fullName>
    </recommendedName>
</protein>
<keyword evidence="1" id="KW-0812">Transmembrane</keyword>
<proteinExistence type="predicted"/>
<organism evidence="2 3">
    <name type="scientific">Streptomyces synnematoformans</name>
    <dbReference type="NCBI Taxonomy" id="415721"/>
    <lineage>
        <taxon>Bacteria</taxon>
        <taxon>Bacillati</taxon>
        <taxon>Actinomycetota</taxon>
        <taxon>Actinomycetes</taxon>
        <taxon>Kitasatosporales</taxon>
        <taxon>Streptomycetaceae</taxon>
        <taxon>Streptomyces</taxon>
    </lineage>
</organism>
<keyword evidence="3" id="KW-1185">Reference proteome</keyword>
<accession>A0ABP5KK52</accession>
<dbReference type="EMBL" id="BAAAPF010000139">
    <property type="protein sequence ID" value="GAA2131676.1"/>
    <property type="molecule type" value="Genomic_DNA"/>
</dbReference>
<evidence type="ECO:0000313" key="3">
    <source>
        <dbReference type="Proteomes" id="UP001500443"/>
    </source>
</evidence>
<evidence type="ECO:0008006" key="4">
    <source>
        <dbReference type="Google" id="ProtNLM"/>
    </source>
</evidence>
<keyword evidence="1" id="KW-1133">Transmembrane helix</keyword>
<sequence length="328" mass="35402">MSARLRRLVRALLFPQTVKYRLLRHLTAVLVLGAVASTALLVSYDRVHRVPAELQADAVLAVQDAVAFRRALLQADAQVHRAYVDGLMDTVGPGEGYQQQSGAARQALSRLSDRQIEGDDGRRVVEVLNVLHNSYQEAVSEAAYQRGPENRLMREQNLREAGTVLRRELTGILPRLAELQRDQLATIKDETDVSAAEKAGWSVAVAALLVLALVLVRCWLVLWRYCGRLFSGGLAVALVLVGVLVAAPLAAAYDTQHKLDAVHTALVRVDRADGQGPVDAGATTVRDTIASTSAAARALPWLAAGCGAAVVCAAGGLLWRLYDDYGRD</sequence>
<comment type="caution">
    <text evidence="2">The sequence shown here is derived from an EMBL/GenBank/DDBJ whole genome shotgun (WGS) entry which is preliminary data.</text>
</comment>
<feature type="transmembrane region" description="Helical" evidence="1">
    <location>
        <begin position="21"/>
        <end position="44"/>
    </location>
</feature>
<dbReference type="RefSeq" id="WP_344291375.1">
    <property type="nucleotide sequence ID" value="NZ_BAAAPF010000139.1"/>
</dbReference>
<keyword evidence="1" id="KW-0472">Membrane</keyword>
<dbReference type="Proteomes" id="UP001500443">
    <property type="component" value="Unassembled WGS sequence"/>
</dbReference>
<feature type="transmembrane region" description="Helical" evidence="1">
    <location>
        <begin position="229"/>
        <end position="253"/>
    </location>
</feature>